<evidence type="ECO:0000256" key="2">
    <source>
        <dbReference type="ARBA" id="ARBA00023015"/>
    </source>
</evidence>
<dbReference type="InterPro" id="IPR036390">
    <property type="entry name" value="WH_DNA-bd_sf"/>
</dbReference>
<keyword evidence="3" id="KW-0804">Transcription</keyword>
<proteinExistence type="inferred from homology"/>
<accession>A0ABS7GSE4</accession>
<evidence type="ECO:0000313" key="5">
    <source>
        <dbReference type="EMBL" id="MBW9052300.1"/>
    </source>
</evidence>
<dbReference type="RefSeq" id="WP_220334375.1">
    <property type="nucleotide sequence ID" value="NZ_JAEUAK010000003.1"/>
</dbReference>
<dbReference type="EMBL" id="JAEUAK010000003">
    <property type="protein sequence ID" value="MBW9052300.1"/>
    <property type="molecule type" value="Genomic_DNA"/>
</dbReference>
<dbReference type="PANTHER" id="PTHR30126">
    <property type="entry name" value="HTH-TYPE TRANSCRIPTIONAL REGULATOR"/>
    <property type="match status" value="1"/>
</dbReference>
<evidence type="ECO:0000256" key="3">
    <source>
        <dbReference type="ARBA" id="ARBA00023163"/>
    </source>
</evidence>
<gene>
    <name evidence="5" type="ORF">JNB85_07705</name>
</gene>
<dbReference type="InterPro" id="IPR036388">
    <property type="entry name" value="WH-like_DNA-bd_sf"/>
</dbReference>
<sequence>MSITQSGLSDAILALEKELGVQLFIRSTRRVELTRAGAAFYERSVRILSEVSIKGDRPLSWWEVGAQDCDRHRLAKQSYEFTP</sequence>
<dbReference type="PROSITE" id="PS50931">
    <property type="entry name" value="HTH_LYSR"/>
    <property type="match status" value="1"/>
</dbReference>
<name>A0ABS7GSE4_9HYPH</name>
<reference evidence="5 6" key="1">
    <citation type="journal article" date="2021" name="MBio">
        <title>Poor Competitiveness of Bradyrhizobium in Pigeon Pea Root Colonization in Indian Soils.</title>
        <authorList>
            <person name="Chalasani D."/>
            <person name="Basu A."/>
            <person name="Pullabhotla S.V.S.R.N."/>
            <person name="Jorrin B."/>
            <person name="Neal A.L."/>
            <person name="Poole P.S."/>
            <person name="Podile A.R."/>
            <person name="Tkacz A."/>
        </authorList>
    </citation>
    <scope>NUCLEOTIDE SEQUENCE [LARGE SCALE GENOMIC DNA]</scope>
    <source>
        <strain evidence="5 6">HU56</strain>
    </source>
</reference>
<comment type="similarity">
    <text evidence="1">Belongs to the LysR transcriptional regulatory family.</text>
</comment>
<feature type="domain" description="HTH lysR-type" evidence="4">
    <location>
        <begin position="1"/>
        <end position="34"/>
    </location>
</feature>
<dbReference type="InterPro" id="IPR000847">
    <property type="entry name" value="LysR_HTH_N"/>
</dbReference>
<evidence type="ECO:0000256" key="1">
    <source>
        <dbReference type="ARBA" id="ARBA00009437"/>
    </source>
</evidence>
<organism evidence="5 6">
    <name type="scientific">Rhizobium mesosinicum</name>
    <dbReference type="NCBI Taxonomy" id="335017"/>
    <lineage>
        <taxon>Bacteria</taxon>
        <taxon>Pseudomonadati</taxon>
        <taxon>Pseudomonadota</taxon>
        <taxon>Alphaproteobacteria</taxon>
        <taxon>Hyphomicrobiales</taxon>
        <taxon>Rhizobiaceae</taxon>
        <taxon>Rhizobium/Agrobacterium group</taxon>
        <taxon>Rhizobium</taxon>
    </lineage>
</organism>
<dbReference type="Gene3D" id="1.10.10.10">
    <property type="entry name" value="Winged helix-like DNA-binding domain superfamily/Winged helix DNA-binding domain"/>
    <property type="match status" value="1"/>
</dbReference>
<dbReference type="Proteomes" id="UP000717752">
    <property type="component" value="Unassembled WGS sequence"/>
</dbReference>
<dbReference type="SUPFAM" id="SSF46785">
    <property type="entry name" value="Winged helix' DNA-binding domain"/>
    <property type="match status" value="1"/>
</dbReference>
<evidence type="ECO:0000313" key="6">
    <source>
        <dbReference type="Proteomes" id="UP000717752"/>
    </source>
</evidence>
<keyword evidence="6" id="KW-1185">Reference proteome</keyword>
<dbReference type="Pfam" id="PF00126">
    <property type="entry name" value="HTH_1"/>
    <property type="match status" value="1"/>
</dbReference>
<comment type="caution">
    <text evidence="5">The sequence shown here is derived from an EMBL/GenBank/DDBJ whole genome shotgun (WGS) entry which is preliminary data.</text>
</comment>
<protein>
    <submittedName>
        <fullName evidence="5">LysR family transcriptional regulator</fullName>
    </submittedName>
</protein>
<keyword evidence="2" id="KW-0805">Transcription regulation</keyword>
<dbReference type="PANTHER" id="PTHR30126:SF84">
    <property type="entry name" value="HTH-TYPE TRANSCRIPTIONAL REGULATOR PTXR"/>
    <property type="match status" value="1"/>
</dbReference>
<evidence type="ECO:0000259" key="4">
    <source>
        <dbReference type="PROSITE" id="PS50931"/>
    </source>
</evidence>